<dbReference type="EMBL" id="JBEPEK010000129">
    <property type="protein sequence ID" value="MER7181640.1"/>
    <property type="molecule type" value="Genomic_DNA"/>
</dbReference>
<feature type="compositionally biased region" description="Basic and acidic residues" evidence="1">
    <location>
        <begin position="1"/>
        <end position="17"/>
    </location>
</feature>
<gene>
    <name evidence="3" type="ORF">ABT404_19510</name>
</gene>
<dbReference type="RefSeq" id="WP_350782611.1">
    <property type="nucleotide sequence ID" value="NZ_JBEPEK010000129.1"/>
</dbReference>
<feature type="region of interest" description="Disordered" evidence="1">
    <location>
        <begin position="1"/>
        <end position="29"/>
    </location>
</feature>
<evidence type="ECO:0000256" key="2">
    <source>
        <dbReference type="SAM" id="Phobius"/>
    </source>
</evidence>
<feature type="transmembrane region" description="Helical" evidence="2">
    <location>
        <begin position="185"/>
        <end position="208"/>
    </location>
</feature>
<feature type="transmembrane region" description="Helical" evidence="2">
    <location>
        <begin position="68"/>
        <end position="87"/>
    </location>
</feature>
<dbReference type="Proteomes" id="UP001474181">
    <property type="component" value="Unassembled WGS sequence"/>
</dbReference>
<name>A0ABV1WY06_9ACTN</name>
<keyword evidence="4" id="KW-1185">Reference proteome</keyword>
<evidence type="ECO:0000256" key="1">
    <source>
        <dbReference type="SAM" id="MobiDB-lite"/>
    </source>
</evidence>
<evidence type="ECO:0000313" key="4">
    <source>
        <dbReference type="Proteomes" id="UP001474181"/>
    </source>
</evidence>
<keyword evidence="2" id="KW-1133">Transmembrane helix</keyword>
<feature type="transmembrane region" description="Helical" evidence="2">
    <location>
        <begin position="113"/>
        <end position="133"/>
    </location>
</feature>
<organism evidence="3 4">
    <name type="scientific">Streptomyces hyaluromycini</name>
    <dbReference type="NCBI Taxonomy" id="1377993"/>
    <lineage>
        <taxon>Bacteria</taxon>
        <taxon>Bacillati</taxon>
        <taxon>Actinomycetota</taxon>
        <taxon>Actinomycetes</taxon>
        <taxon>Kitasatosporales</taxon>
        <taxon>Streptomycetaceae</taxon>
        <taxon>Streptomyces</taxon>
    </lineage>
</organism>
<feature type="transmembrane region" description="Helical" evidence="2">
    <location>
        <begin position="145"/>
        <end position="165"/>
    </location>
</feature>
<keyword evidence="2" id="KW-0812">Transmembrane</keyword>
<keyword evidence="2" id="KW-0472">Membrane</keyword>
<sequence length="222" mass="23126">MGRRPGEPDLCPKERAHGPSSLSRRGRDMTDRHGMLLSSDIVGAAGSGGAAPTVDAPPPQDVRRAADLLRLLVSLAVLALTVLVAVATRDFARRAQQGLLSAATALPPDLRDALLGTVQAVAMLAPLAALAVLVVRRRFDAVSRVLPAAALGAAVGWTLTRLALAESRPELWPEVLVGRGGLVHAGWPSAVYLAACASAVVAAGPWLARPWRRALWALTVGC</sequence>
<evidence type="ECO:0000313" key="3">
    <source>
        <dbReference type="EMBL" id="MER7181640.1"/>
    </source>
</evidence>
<feature type="non-terminal residue" evidence="3">
    <location>
        <position position="222"/>
    </location>
</feature>
<protein>
    <submittedName>
        <fullName evidence="3">Uncharacterized protein</fullName>
    </submittedName>
</protein>
<comment type="caution">
    <text evidence="3">The sequence shown here is derived from an EMBL/GenBank/DDBJ whole genome shotgun (WGS) entry which is preliminary data.</text>
</comment>
<reference evidence="3 4" key="1">
    <citation type="submission" date="2024-06" db="EMBL/GenBank/DDBJ databases">
        <title>The Natural Products Discovery Center: Release of the First 8490 Sequenced Strains for Exploring Actinobacteria Biosynthetic Diversity.</title>
        <authorList>
            <person name="Kalkreuter E."/>
            <person name="Kautsar S.A."/>
            <person name="Yang D."/>
            <person name="Bader C.D."/>
            <person name="Teijaro C.N."/>
            <person name="Fluegel L."/>
            <person name="Davis C.M."/>
            <person name="Simpson J.R."/>
            <person name="Lauterbach L."/>
            <person name="Steele A.D."/>
            <person name="Gui C."/>
            <person name="Meng S."/>
            <person name="Li G."/>
            <person name="Viehrig K."/>
            <person name="Ye F."/>
            <person name="Su P."/>
            <person name="Kiefer A.F."/>
            <person name="Nichols A."/>
            <person name="Cepeda A.J."/>
            <person name="Yan W."/>
            <person name="Fan B."/>
            <person name="Jiang Y."/>
            <person name="Adhikari A."/>
            <person name="Zheng C.-J."/>
            <person name="Schuster L."/>
            <person name="Cowan T.M."/>
            <person name="Smanski M.J."/>
            <person name="Chevrette M.G."/>
            <person name="De Carvalho L.P.S."/>
            <person name="Shen B."/>
        </authorList>
    </citation>
    <scope>NUCLEOTIDE SEQUENCE [LARGE SCALE GENOMIC DNA]</scope>
    <source>
        <strain evidence="3 4">NPDC000234</strain>
    </source>
</reference>
<proteinExistence type="predicted"/>
<accession>A0ABV1WY06</accession>